<feature type="domain" description="4Fe-4S ferredoxin-type" evidence="1">
    <location>
        <begin position="53"/>
        <end position="76"/>
    </location>
</feature>
<dbReference type="InterPro" id="IPR017896">
    <property type="entry name" value="4Fe4S_Fe-S-bd"/>
</dbReference>
<dbReference type="InterPro" id="IPR047964">
    <property type="entry name" value="EFR1-like"/>
</dbReference>
<evidence type="ECO:0000313" key="2">
    <source>
        <dbReference type="EMBL" id="KKK52293.1"/>
    </source>
</evidence>
<dbReference type="PROSITE" id="PS00198">
    <property type="entry name" value="4FE4S_FER_1"/>
    <property type="match status" value="1"/>
</dbReference>
<name>A0A0F8W6M4_9ZZZZ</name>
<evidence type="ECO:0000259" key="1">
    <source>
        <dbReference type="PROSITE" id="PS51379"/>
    </source>
</evidence>
<organism evidence="2">
    <name type="scientific">marine sediment metagenome</name>
    <dbReference type="NCBI Taxonomy" id="412755"/>
    <lineage>
        <taxon>unclassified sequences</taxon>
        <taxon>metagenomes</taxon>
        <taxon>ecological metagenomes</taxon>
    </lineage>
</organism>
<dbReference type="SUPFAM" id="SSF54862">
    <property type="entry name" value="4Fe-4S ferredoxins"/>
    <property type="match status" value="1"/>
</dbReference>
<dbReference type="NCBIfam" id="NF038196">
    <property type="entry name" value="ferrodoxin_EFR1"/>
    <property type="match status" value="1"/>
</dbReference>
<feature type="domain" description="4Fe-4S ferredoxin-type" evidence="1">
    <location>
        <begin position="19"/>
        <end position="48"/>
    </location>
</feature>
<accession>A0A0F8W6M4</accession>
<feature type="non-terminal residue" evidence="2">
    <location>
        <position position="1"/>
    </location>
</feature>
<dbReference type="PROSITE" id="PS51379">
    <property type="entry name" value="4FE4S_FER_2"/>
    <property type="match status" value="2"/>
</dbReference>
<protein>
    <recommendedName>
        <fullName evidence="1">4Fe-4S ferredoxin-type domain-containing protein</fullName>
    </recommendedName>
</protein>
<dbReference type="Gene3D" id="3.30.70.20">
    <property type="match status" value="1"/>
</dbReference>
<dbReference type="EMBL" id="LAZR01067092">
    <property type="protein sequence ID" value="KKK52293.1"/>
    <property type="molecule type" value="Genomic_DNA"/>
</dbReference>
<gene>
    <name evidence="2" type="ORF">LCGC14_3106380</name>
</gene>
<proteinExistence type="predicted"/>
<sequence length="98" mass="11345">LNRADRFNTKFREKVNESDKSFYAEDNCSSCGICEEICPVNNIILEDGVPQWQHKCQQCLACINFCPEKSIQFGTQTLKTQRYHNPEITLQDIKTQKA</sequence>
<dbReference type="InterPro" id="IPR017900">
    <property type="entry name" value="4Fe4S_Fe_S_CS"/>
</dbReference>
<reference evidence="2" key="1">
    <citation type="journal article" date="2015" name="Nature">
        <title>Complex archaea that bridge the gap between prokaryotes and eukaryotes.</title>
        <authorList>
            <person name="Spang A."/>
            <person name="Saw J.H."/>
            <person name="Jorgensen S.L."/>
            <person name="Zaremba-Niedzwiedzka K."/>
            <person name="Martijn J."/>
            <person name="Lind A.E."/>
            <person name="van Eijk R."/>
            <person name="Schleper C."/>
            <person name="Guy L."/>
            <person name="Ettema T.J."/>
        </authorList>
    </citation>
    <scope>NUCLEOTIDE SEQUENCE</scope>
</reference>
<comment type="caution">
    <text evidence="2">The sequence shown here is derived from an EMBL/GenBank/DDBJ whole genome shotgun (WGS) entry which is preliminary data.</text>
</comment>
<dbReference type="AlphaFoldDB" id="A0A0F8W6M4"/>
<dbReference type="Pfam" id="PF13187">
    <property type="entry name" value="Fer4_9"/>
    <property type="match status" value="1"/>
</dbReference>